<dbReference type="Proteomes" id="UP001296706">
    <property type="component" value="Unassembled WGS sequence"/>
</dbReference>
<feature type="region of interest" description="Disordered" evidence="2">
    <location>
        <begin position="1"/>
        <end position="33"/>
    </location>
</feature>
<dbReference type="PANTHER" id="PTHR43214">
    <property type="entry name" value="TWO-COMPONENT RESPONSE REGULATOR"/>
    <property type="match status" value="1"/>
</dbReference>
<dbReference type="InterPro" id="IPR000792">
    <property type="entry name" value="Tscrpt_reg_LuxR_C"/>
</dbReference>
<comment type="caution">
    <text evidence="4">The sequence shown here is derived from an EMBL/GenBank/DDBJ whole genome shotgun (WGS) entry which is preliminary data.</text>
</comment>
<dbReference type="EMBL" id="JAAXKY010000126">
    <property type="protein sequence ID" value="NMH81031.1"/>
    <property type="molecule type" value="Genomic_DNA"/>
</dbReference>
<feature type="domain" description="HTH luxR-type" evidence="3">
    <location>
        <begin position="812"/>
        <end position="877"/>
    </location>
</feature>
<keyword evidence="1" id="KW-0238">DNA-binding</keyword>
<dbReference type="InterPro" id="IPR016032">
    <property type="entry name" value="Sig_transdc_resp-reg_C-effctor"/>
</dbReference>
<dbReference type="SUPFAM" id="SSF52540">
    <property type="entry name" value="P-loop containing nucleoside triphosphate hydrolases"/>
    <property type="match status" value="1"/>
</dbReference>
<evidence type="ECO:0000259" key="3">
    <source>
        <dbReference type="PROSITE" id="PS50043"/>
    </source>
</evidence>
<dbReference type="SUPFAM" id="SSF46894">
    <property type="entry name" value="C-terminal effector domain of the bipartite response regulators"/>
    <property type="match status" value="1"/>
</dbReference>
<dbReference type="CDD" id="cd06170">
    <property type="entry name" value="LuxR_C_like"/>
    <property type="match status" value="1"/>
</dbReference>
<evidence type="ECO:0000313" key="5">
    <source>
        <dbReference type="Proteomes" id="UP001296706"/>
    </source>
</evidence>
<dbReference type="InterPro" id="IPR027417">
    <property type="entry name" value="P-loop_NTPase"/>
</dbReference>
<evidence type="ECO:0000313" key="4">
    <source>
        <dbReference type="EMBL" id="NMH81031.1"/>
    </source>
</evidence>
<dbReference type="SMART" id="SM00421">
    <property type="entry name" value="HTH_LUXR"/>
    <property type="match status" value="1"/>
</dbReference>
<reference evidence="4 5" key="1">
    <citation type="submission" date="2020-04" db="EMBL/GenBank/DDBJ databases">
        <authorList>
            <person name="Klaysubun C."/>
            <person name="Duangmal K."/>
            <person name="Lipun K."/>
        </authorList>
    </citation>
    <scope>NUCLEOTIDE SEQUENCE [LARGE SCALE GENOMIC DNA]</scope>
    <source>
        <strain evidence="4 5">JCM 11839</strain>
    </source>
</reference>
<name>A0ABX1RKV8_9PSEU</name>
<accession>A0ABX1RKV8</accession>
<evidence type="ECO:0000256" key="2">
    <source>
        <dbReference type="SAM" id="MobiDB-lite"/>
    </source>
</evidence>
<keyword evidence="5" id="KW-1185">Reference proteome</keyword>
<dbReference type="Gene3D" id="1.10.10.10">
    <property type="entry name" value="Winged helix-like DNA-binding domain superfamily/Winged helix DNA-binding domain"/>
    <property type="match status" value="1"/>
</dbReference>
<dbReference type="PROSITE" id="PS50043">
    <property type="entry name" value="HTH_LUXR_2"/>
    <property type="match status" value="1"/>
</dbReference>
<organism evidence="4 5">
    <name type="scientific">Pseudonocardia xinjiangensis</name>
    <dbReference type="NCBI Taxonomy" id="75289"/>
    <lineage>
        <taxon>Bacteria</taxon>
        <taxon>Bacillati</taxon>
        <taxon>Actinomycetota</taxon>
        <taxon>Actinomycetes</taxon>
        <taxon>Pseudonocardiales</taxon>
        <taxon>Pseudonocardiaceae</taxon>
        <taxon>Pseudonocardia</taxon>
    </lineage>
</organism>
<dbReference type="InterPro" id="IPR039420">
    <property type="entry name" value="WalR-like"/>
</dbReference>
<proteinExistence type="predicted"/>
<dbReference type="InterPro" id="IPR036388">
    <property type="entry name" value="WH-like_DNA-bd_sf"/>
</dbReference>
<dbReference type="Gene3D" id="3.40.50.300">
    <property type="entry name" value="P-loop containing nucleotide triphosphate hydrolases"/>
    <property type="match status" value="1"/>
</dbReference>
<dbReference type="PANTHER" id="PTHR43214:SF43">
    <property type="entry name" value="TWO-COMPONENT RESPONSE REGULATOR"/>
    <property type="match status" value="1"/>
</dbReference>
<protein>
    <recommendedName>
        <fullName evidence="3">HTH luxR-type domain-containing protein</fullName>
    </recommendedName>
</protein>
<gene>
    <name evidence="4" type="ORF">HF577_28555</name>
</gene>
<sequence length="880" mass="92714">MSEVPTAELPAPRPGPAGALRVPGRKTAVPELPPEFVPRPGLLDRLDEARAAQLVVVSAPAGYGKTLLLADWVRHRAGPRTAWVSVDADDDDPRRLWSAVLAALTALPGVGPDSPLRHATEASGGTGDVVDRLGEALDVLDPPVHLVLDDLQELTARRPVRDLARLAARRPAGLRLVLSSRVDPPIALPRLRLEGRLHETRADRLRFGMDDTVTLLSKAGLDLSTEQVALLHTRTEGWVAGLRLAALALRRSDDPEAFLVEFSGDERSIAEYLTGEILSGLADDAQDFLRAVSVCSVLPTALAVELSGRPDAGHVLDEMGHETALVERAGPGEHRVHTLLRSYLRANLHRHRPALHRHLQTVAACWWAERAEHLHALRHAEQAGDARVLTQLLHRSAVPLLVSGELGALRRTVAAVGTAARSADPWLAVVSAIVHLEERALPAAAAELQHARHAWPSTPGPELEALRSSAGLLARSLGLPIDATAPAPGTDAVEPELEALLHVSRAAAELSPDGHGDLDVALAALDRCAALATVHDLGRLEVQSGTLRAAVAAARRDHRGMVAAAEVAVAAALRHGLHPSRWSADAEAVLAYADLLDGDPSGSRTRSESALTAPDTIPPETACALHAVHGAALADEGERSRGAAELQAARRELGDGPAPPALRAALGVLEHRAALLQGNTAVASEVTGWLAGHVGHVGEVLLLQAWTEALAGRHEAARAAVAPIRAAAVPVLLPDTLIEAHLVEAEAALESDDGAQGRAALGTALAVGESIGVVRPFAFAGERTRRLLADRARPGPATTFETRLAAARGAVRAEPAAVLSERELVVLALLPSLLSAGEIAAELTVSVNTVKSHIRSIYAKLSVSTRREAVRQAHERGLLA</sequence>
<evidence type="ECO:0000256" key="1">
    <source>
        <dbReference type="ARBA" id="ARBA00023125"/>
    </source>
</evidence>
<dbReference type="InterPro" id="IPR059106">
    <property type="entry name" value="WHD_MalT"/>
</dbReference>
<dbReference type="Pfam" id="PF00196">
    <property type="entry name" value="GerE"/>
    <property type="match status" value="1"/>
</dbReference>
<dbReference type="RefSeq" id="WP_169399075.1">
    <property type="nucleotide sequence ID" value="NZ_JAAXKY010000126.1"/>
</dbReference>
<dbReference type="Pfam" id="PF25873">
    <property type="entry name" value="WHD_MalT"/>
    <property type="match status" value="1"/>
</dbReference>